<evidence type="ECO:0000256" key="1">
    <source>
        <dbReference type="ARBA" id="ARBA00005209"/>
    </source>
</evidence>
<dbReference type="PIRSF" id="PIRSF000485">
    <property type="entry name" value="Amd_phspho_trans"/>
    <property type="match status" value="1"/>
</dbReference>
<dbReference type="EMBL" id="JAVDUJ010000001">
    <property type="protein sequence ID" value="MDR6938845.1"/>
    <property type="molecule type" value="Genomic_DNA"/>
</dbReference>
<dbReference type="PROSITE" id="PS51278">
    <property type="entry name" value="GATASE_TYPE_2"/>
    <property type="match status" value="1"/>
</dbReference>
<evidence type="ECO:0000256" key="3">
    <source>
        <dbReference type="ARBA" id="ARBA00011941"/>
    </source>
</evidence>
<evidence type="ECO:0000256" key="8">
    <source>
        <dbReference type="PIRNR" id="PIRNR000485"/>
    </source>
</evidence>
<dbReference type="Gene3D" id="3.40.50.2020">
    <property type="match status" value="1"/>
</dbReference>
<gene>
    <name evidence="10" type="ORF">J2S36_000388</name>
</gene>
<accession>A0ABU1T0H8</accession>
<keyword evidence="11" id="KW-1185">Reference proteome</keyword>
<dbReference type="RefSeq" id="WP_309954984.1">
    <property type="nucleotide sequence ID" value="NZ_JAVDUJ010000001.1"/>
</dbReference>
<evidence type="ECO:0000256" key="5">
    <source>
        <dbReference type="ARBA" id="ARBA00022679"/>
    </source>
</evidence>
<evidence type="ECO:0000256" key="2">
    <source>
        <dbReference type="ARBA" id="ARBA00010138"/>
    </source>
</evidence>
<evidence type="ECO:0000313" key="11">
    <source>
        <dbReference type="Proteomes" id="UP001266099"/>
    </source>
</evidence>
<reference evidence="10 11" key="1">
    <citation type="submission" date="2023-07" db="EMBL/GenBank/DDBJ databases">
        <title>Sequencing the genomes of 1000 actinobacteria strains.</title>
        <authorList>
            <person name="Klenk H.-P."/>
        </authorList>
    </citation>
    <scope>NUCLEOTIDE SEQUENCE [LARGE SCALE GENOMIC DNA]</scope>
    <source>
        <strain evidence="10 11">DSM 15539</strain>
    </source>
</reference>
<dbReference type="GO" id="GO:0004044">
    <property type="term" value="F:amidophosphoribosyltransferase activity"/>
    <property type="evidence" value="ECO:0007669"/>
    <property type="project" value="UniProtKB-EC"/>
</dbReference>
<dbReference type="EC" id="2.4.2.14" evidence="3 8"/>
<dbReference type="InterPro" id="IPR000836">
    <property type="entry name" value="PRTase_dom"/>
</dbReference>
<dbReference type="InterPro" id="IPR029057">
    <property type="entry name" value="PRTase-like"/>
</dbReference>
<sequence length="500" mass="55738">MGGFFALTSRRQIEEDIFFGTDYHSHLGNYRAGLALWDAEFGFQREIHSIQKDSFRSRFADFLAHSRGTAGIGCIADDAPSPLIISSHLGAYAICFVGVVNNLDVLRDELLQHNGIHFNAQSAARVNPTELIAALINTKASFAEGIRYAQSRIEGTCNLVLMLADGTLIAARDRLGRLPIIIGKDDSGYVLSVESFAFEKLGYEYAYELGPSEIMKITPEKITQLAPAGQEMKICAFMWNYYGYPTSTYEGVNVEIMRNRNGEIMAENETDPALYEKLDYVCGVPDSGTPHAMGFSFQSGVKFARCYIKYTPTWSRSFMPHMQGSRNRIAKMKQVPVKELIDGKNILFVDDSIVRGTQLRETVEFLKANGAQEVHMRSACPPMMYSCPFLNFSASNSEMELITRRIIMEFEGEAGFAHIAEYADGKTQRGQKLRESLAQRFNFTTLEFQSLDGIIKAIGIDREKICTYCWSGDKSAFGTQGGADRLAQGESVTAQLSEME</sequence>
<name>A0ABU1T0H8_9ACTO</name>
<evidence type="ECO:0000256" key="6">
    <source>
        <dbReference type="ARBA" id="ARBA00022755"/>
    </source>
</evidence>
<dbReference type="Gene3D" id="3.60.20.10">
    <property type="entry name" value="Glutamine Phosphoribosylpyrophosphate, subunit 1, domain 1"/>
    <property type="match status" value="1"/>
</dbReference>
<keyword evidence="6 8" id="KW-0658">Purine biosynthesis</keyword>
<keyword evidence="5 8" id="KW-0808">Transferase</keyword>
<evidence type="ECO:0000256" key="7">
    <source>
        <dbReference type="ARBA" id="ARBA00022962"/>
    </source>
</evidence>
<dbReference type="PANTHER" id="PTHR11907">
    <property type="entry name" value="AMIDOPHOSPHORIBOSYLTRANSFERASE"/>
    <property type="match status" value="1"/>
</dbReference>
<dbReference type="InterPro" id="IPR029055">
    <property type="entry name" value="Ntn_hydrolases_N"/>
</dbReference>
<dbReference type="Pfam" id="PF13537">
    <property type="entry name" value="GATase_7"/>
    <property type="match status" value="1"/>
</dbReference>
<keyword evidence="4 8" id="KW-0328">Glycosyltransferase</keyword>
<feature type="domain" description="Glutamine amidotransferase type-2" evidence="9">
    <location>
        <begin position="1"/>
        <end position="220"/>
    </location>
</feature>
<keyword evidence="7" id="KW-0315">Glutamine amidotransferase</keyword>
<protein>
    <recommendedName>
        <fullName evidence="3 8">Amidophosphoribosyltransferase</fullName>
        <shortName evidence="8">ATase</shortName>
        <ecNumber evidence="3 8">2.4.2.14</ecNumber>
    </recommendedName>
    <alternativeName>
        <fullName evidence="8">Glutamine phosphoribosylpyrophosphate amidotransferase</fullName>
    </alternativeName>
</protein>
<dbReference type="InterPro" id="IPR005854">
    <property type="entry name" value="PurF"/>
</dbReference>
<comment type="similarity">
    <text evidence="2 8">In the C-terminal section; belongs to the purine/pyrimidine phosphoribosyltransferase family.</text>
</comment>
<organism evidence="10 11">
    <name type="scientific">Arcanobacterium hippocoleae</name>
    <dbReference type="NCBI Taxonomy" id="149017"/>
    <lineage>
        <taxon>Bacteria</taxon>
        <taxon>Bacillati</taxon>
        <taxon>Actinomycetota</taxon>
        <taxon>Actinomycetes</taxon>
        <taxon>Actinomycetales</taxon>
        <taxon>Actinomycetaceae</taxon>
        <taxon>Arcanobacterium</taxon>
    </lineage>
</organism>
<comment type="caution">
    <text evidence="10">The sequence shown here is derived from an EMBL/GenBank/DDBJ whole genome shotgun (WGS) entry which is preliminary data.</text>
</comment>
<dbReference type="SUPFAM" id="SSF56235">
    <property type="entry name" value="N-terminal nucleophile aminohydrolases (Ntn hydrolases)"/>
    <property type="match status" value="1"/>
</dbReference>
<comment type="catalytic activity">
    <reaction evidence="8">
        <text>5-phospho-beta-D-ribosylamine + L-glutamate + diphosphate = 5-phospho-alpha-D-ribose 1-diphosphate + L-glutamine + H2O</text>
        <dbReference type="Rhea" id="RHEA:14905"/>
        <dbReference type="ChEBI" id="CHEBI:15377"/>
        <dbReference type="ChEBI" id="CHEBI:29985"/>
        <dbReference type="ChEBI" id="CHEBI:33019"/>
        <dbReference type="ChEBI" id="CHEBI:58017"/>
        <dbReference type="ChEBI" id="CHEBI:58359"/>
        <dbReference type="ChEBI" id="CHEBI:58681"/>
        <dbReference type="EC" id="2.4.2.14"/>
    </reaction>
</comment>
<dbReference type="InterPro" id="IPR017932">
    <property type="entry name" value="GATase_2_dom"/>
</dbReference>
<proteinExistence type="inferred from homology"/>
<evidence type="ECO:0000259" key="9">
    <source>
        <dbReference type="PROSITE" id="PS51278"/>
    </source>
</evidence>
<dbReference type="SUPFAM" id="SSF53271">
    <property type="entry name" value="PRTase-like"/>
    <property type="match status" value="1"/>
</dbReference>
<evidence type="ECO:0000256" key="4">
    <source>
        <dbReference type="ARBA" id="ARBA00022676"/>
    </source>
</evidence>
<dbReference type="CDD" id="cd06223">
    <property type="entry name" value="PRTases_typeI"/>
    <property type="match status" value="1"/>
</dbReference>
<dbReference type="Proteomes" id="UP001266099">
    <property type="component" value="Unassembled WGS sequence"/>
</dbReference>
<evidence type="ECO:0000313" key="10">
    <source>
        <dbReference type="EMBL" id="MDR6938845.1"/>
    </source>
</evidence>
<comment type="pathway">
    <text evidence="1 8">Purine metabolism; IMP biosynthesis via de novo pathway; N(1)-(5-phospho-D-ribosyl)glycinamide from 5-phospho-alpha-D-ribose 1-diphosphate: step 1/2.</text>
</comment>